<name>A0A0A9GTK7_ARUDO</name>
<organism evidence="1">
    <name type="scientific">Arundo donax</name>
    <name type="common">Giant reed</name>
    <name type="synonym">Donax arundinaceus</name>
    <dbReference type="NCBI Taxonomy" id="35708"/>
    <lineage>
        <taxon>Eukaryota</taxon>
        <taxon>Viridiplantae</taxon>
        <taxon>Streptophyta</taxon>
        <taxon>Embryophyta</taxon>
        <taxon>Tracheophyta</taxon>
        <taxon>Spermatophyta</taxon>
        <taxon>Magnoliopsida</taxon>
        <taxon>Liliopsida</taxon>
        <taxon>Poales</taxon>
        <taxon>Poaceae</taxon>
        <taxon>PACMAD clade</taxon>
        <taxon>Arundinoideae</taxon>
        <taxon>Arundineae</taxon>
        <taxon>Arundo</taxon>
    </lineage>
</organism>
<dbReference type="AlphaFoldDB" id="A0A0A9GTK7"/>
<dbReference type="EMBL" id="GBRH01172005">
    <property type="protein sequence ID" value="JAE25891.1"/>
    <property type="molecule type" value="Transcribed_RNA"/>
</dbReference>
<reference evidence="1" key="1">
    <citation type="submission" date="2014-09" db="EMBL/GenBank/DDBJ databases">
        <authorList>
            <person name="Magalhaes I.L.F."/>
            <person name="Oliveira U."/>
            <person name="Santos F.R."/>
            <person name="Vidigal T.H.D.A."/>
            <person name="Brescovit A.D."/>
            <person name="Santos A.J."/>
        </authorList>
    </citation>
    <scope>NUCLEOTIDE SEQUENCE</scope>
    <source>
        <tissue evidence="1">Shoot tissue taken approximately 20 cm above the soil surface</tissue>
    </source>
</reference>
<evidence type="ECO:0000313" key="1">
    <source>
        <dbReference type="EMBL" id="JAE25891.1"/>
    </source>
</evidence>
<sequence length="35" mass="4301">MPRFSHIVFSPLFLGKHEIQDLRNYKRTNYDFTTK</sequence>
<accession>A0A0A9GTK7</accession>
<proteinExistence type="predicted"/>
<protein>
    <submittedName>
        <fullName evidence="1">Uncharacterized protein</fullName>
    </submittedName>
</protein>
<reference evidence="1" key="2">
    <citation type="journal article" date="2015" name="Data Brief">
        <title>Shoot transcriptome of the giant reed, Arundo donax.</title>
        <authorList>
            <person name="Barrero R.A."/>
            <person name="Guerrero F.D."/>
            <person name="Moolhuijzen P."/>
            <person name="Goolsby J.A."/>
            <person name="Tidwell J."/>
            <person name="Bellgard S.E."/>
            <person name="Bellgard M.I."/>
        </authorList>
    </citation>
    <scope>NUCLEOTIDE SEQUENCE</scope>
    <source>
        <tissue evidence="1">Shoot tissue taken approximately 20 cm above the soil surface</tissue>
    </source>
</reference>